<evidence type="ECO:0000313" key="2">
    <source>
        <dbReference type="EMBL" id="MDC8011663.1"/>
    </source>
</evidence>
<sequence length="89" mass="9607">MAIASDAKRDENTSGAAGQGLAAGDHTERVFRRYLARKRDFDPPDARALFPRHVAAYARRFRQGPLDRAKPGSASTVGDDEPQVVVVGA</sequence>
<feature type="compositionally biased region" description="Basic and acidic residues" evidence="1">
    <location>
        <begin position="1"/>
        <end position="12"/>
    </location>
</feature>
<organism evidence="2 3">
    <name type="scientific">Tahibacter soli</name>
    <dbReference type="NCBI Taxonomy" id="2983605"/>
    <lineage>
        <taxon>Bacteria</taxon>
        <taxon>Pseudomonadati</taxon>
        <taxon>Pseudomonadota</taxon>
        <taxon>Gammaproteobacteria</taxon>
        <taxon>Lysobacterales</taxon>
        <taxon>Rhodanobacteraceae</taxon>
        <taxon>Tahibacter</taxon>
    </lineage>
</organism>
<dbReference type="Proteomes" id="UP001139971">
    <property type="component" value="Unassembled WGS sequence"/>
</dbReference>
<accession>A0A9X3YIV4</accession>
<comment type="caution">
    <text evidence="2">The sequence shown here is derived from an EMBL/GenBank/DDBJ whole genome shotgun (WGS) entry which is preliminary data.</text>
</comment>
<evidence type="ECO:0000313" key="3">
    <source>
        <dbReference type="Proteomes" id="UP001139971"/>
    </source>
</evidence>
<gene>
    <name evidence="2" type="ORF">OD750_003795</name>
</gene>
<feature type="region of interest" description="Disordered" evidence="1">
    <location>
        <begin position="65"/>
        <end position="89"/>
    </location>
</feature>
<dbReference type="RefSeq" id="WP_263542879.1">
    <property type="nucleotide sequence ID" value="NZ_JAOVZO020000003.1"/>
</dbReference>
<evidence type="ECO:0000256" key="1">
    <source>
        <dbReference type="SAM" id="MobiDB-lite"/>
    </source>
</evidence>
<dbReference type="AlphaFoldDB" id="A0A9X3YIV4"/>
<dbReference type="EMBL" id="JAOVZO020000003">
    <property type="protein sequence ID" value="MDC8011663.1"/>
    <property type="molecule type" value="Genomic_DNA"/>
</dbReference>
<feature type="region of interest" description="Disordered" evidence="1">
    <location>
        <begin position="1"/>
        <end position="23"/>
    </location>
</feature>
<proteinExistence type="predicted"/>
<reference evidence="2" key="1">
    <citation type="submission" date="2023-02" db="EMBL/GenBank/DDBJ databases">
        <title>Tahibacter soli sp. nov. isolated from soil.</title>
        <authorList>
            <person name="Baek J.H."/>
            <person name="Lee J.K."/>
            <person name="Choi D.G."/>
            <person name="Jeon C.O."/>
        </authorList>
    </citation>
    <scope>NUCLEOTIDE SEQUENCE</scope>
    <source>
        <strain evidence="2">BL</strain>
    </source>
</reference>
<keyword evidence="3" id="KW-1185">Reference proteome</keyword>
<name>A0A9X3YIV4_9GAMM</name>
<protein>
    <submittedName>
        <fullName evidence="2">Uncharacterized protein</fullName>
    </submittedName>
</protein>